<name>A0A5N6RQR1_9ROSI</name>
<gene>
    <name evidence="1" type="ORF">FH972_019595</name>
</gene>
<dbReference type="Proteomes" id="UP000327013">
    <property type="component" value="Chromosome 8"/>
</dbReference>
<organism evidence="1 2">
    <name type="scientific">Carpinus fangiana</name>
    <dbReference type="NCBI Taxonomy" id="176857"/>
    <lineage>
        <taxon>Eukaryota</taxon>
        <taxon>Viridiplantae</taxon>
        <taxon>Streptophyta</taxon>
        <taxon>Embryophyta</taxon>
        <taxon>Tracheophyta</taxon>
        <taxon>Spermatophyta</taxon>
        <taxon>Magnoliopsida</taxon>
        <taxon>eudicotyledons</taxon>
        <taxon>Gunneridae</taxon>
        <taxon>Pentapetalae</taxon>
        <taxon>rosids</taxon>
        <taxon>fabids</taxon>
        <taxon>Fagales</taxon>
        <taxon>Betulaceae</taxon>
        <taxon>Carpinus</taxon>
    </lineage>
</organism>
<keyword evidence="2" id="KW-1185">Reference proteome</keyword>
<reference evidence="1 2" key="1">
    <citation type="submission" date="2019-06" db="EMBL/GenBank/DDBJ databases">
        <title>A chromosomal-level reference genome of Carpinus fangiana (Coryloideae, Betulaceae).</title>
        <authorList>
            <person name="Yang X."/>
            <person name="Wang Z."/>
            <person name="Zhang L."/>
            <person name="Hao G."/>
            <person name="Liu J."/>
            <person name="Yang Y."/>
        </authorList>
    </citation>
    <scope>NUCLEOTIDE SEQUENCE [LARGE SCALE GENOMIC DNA]</scope>
    <source>
        <strain evidence="1">Cfa_2016G</strain>
        <tissue evidence="1">Leaf</tissue>
    </source>
</reference>
<dbReference type="AlphaFoldDB" id="A0A5N6RQR1"/>
<proteinExistence type="predicted"/>
<evidence type="ECO:0000313" key="2">
    <source>
        <dbReference type="Proteomes" id="UP000327013"/>
    </source>
</evidence>
<dbReference type="EMBL" id="CM017328">
    <property type="protein sequence ID" value="KAE8124738.1"/>
    <property type="molecule type" value="Genomic_DNA"/>
</dbReference>
<evidence type="ECO:0000313" key="1">
    <source>
        <dbReference type="EMBL" id="KAE8124738.1"/>
    </source>
</evidence>
<dbReference type="OrthoDB" id="1406315at2759"/>
<protein>
    <submittedName>
        <fullName evidence="1">Uncharacterized protein</fullName>
    </submittedName>
</protein>
<accession>A0A5N6RQR1</accession>
<sequence>MIMYKEGYSCPTSYTLIIYAGFFHKYWVSEAHLLSPGSSRMPRKIDRSIMLREMQVKIFHYYQRRMMLGAATQRVSPGGPDSQHH</sequence>